<dbReference type="KEGG" id="bsol:FSW04_07470"/>
<feature type="chain" id="PRO_5038776075" evidence="2">
    <location>
        <begin position="20"/>
        <end position="191"/>
    </location>
</feature>
<evidence type="ECO:0000256" key="2">
    <source>
        <dbReference type="SAM" id="SignalP"/>
    </source>
</evidence>
<dbReference type="EMBL" id="CP042430">
    <property type="protein sequence ID" value="QEC47437.1"/>
    <property type="molecule type" value="Genomic_DNA"/>
</dbReference>
<feature type="compositionally biased region" description="Low complexity" evidence="1">
    <location>
        <begin position="181"/>
        <end position="191"/>
    </location>
</feature>
<dbReference type="OrthoDB" id="5244818at2"/>
<name>A0A5B8U309_9ACTN</name>
<dbReference type="AlphaFoldDB" id="A0A5B8U309"/>
<dbReference type="Proteomes" id="UP000321805">
    <property type="component" value="Chromosome"/>
</dbReference>
<feature type="signal peptide" evidence="2">
    <location>
        <begin position="1"/>
        <end position="19"/>
    </location>
</feature>
<dbReference type="PROSITE" id="PS51257">
    <property type="entry name" value="PROKAR_LIPOPROTEIN"/>
    <property type="match status" value="1"/>
</dbReference>
<keyword evidence="4" id="KW-1185">Reference proteome</keyword>
<feature type="compositionally biased region" description="Pro residues" evidence="1">
    <location>
        <begin position="66"/>
        <end position="84"/>
    </location>
</feature>
<gene>
    <name evidence="3" type="ORF">FSW04_07470</name>
</gene>
<protein>
    <submittedName>
        <fullName evidence="3">Uncharacterized protein</fullName>
    </submittedName>
</protein>
<evidence type="ECO:0000313" key="4">
    <source>
        <dbReference type="Proteomes" id="UP000321805"/>
    </source>
</evidence>
<reference evidence="3 4" key="1">
    <citation type="journal article" date="2018" name="J. Microbiol.">
        <title>Baekduia soli gen. nov., sp. nov., a novel bacterium isolated from the soil of Baekdu Mountain and proposal of a novel family name, Baekduiaceae fam. nov.</title>
        <authorList>
            <person name="An D.S."/>
            <person name="Siddiqi M.Z."/>
            <person name="Kim K.H."/>
            <person name="Yu H.S."/>
            <person name="Im W.T."/>
        </authorList>
    </citation>
    <scope>NUCLEOTIDE SEQUENCE [LARGE SCALE GENOMIC DNA]</scope>
    <source>
        <strain evidence="3 4">BR7-21</strain>
    </source>
</reference>
<dbReference type="RefSeq" id="WP_146917887.1">
    <property type="nucleotide sequence ID" value="NZ_CP042430.1"/>
</dbReference>
<evidence type="ECO:0000313" key="3">
    <source>
        <dbReference type="EMBL" id="QEC47437.1"/>
    </source>
</evidence>
<sequence>MVVRLVPLSVLAVAAVALTACGGSSSSSSSQADASTTTGGNASRAKFRQCLADQGVTLPDRTPPSSATPPPTGAPPSTGTPPGPGGGGFGAQDPKTRKAFQACAKYRPRGRGRLAGPGNGQGPNAQVFTAYLSCIKSKGLKIDASQGFRALGSLDRSDPKVTKALNACQSKLPQGPPAGGAPPANAPAGQT</sequence>
<feature type="compositionally biased region" description="Low complexity" evidence="1">
    <location>
        <begin position="22"/>
        <end position="40"/>
    </location>
</feature>
<evidence type="ECO:0000256" key="1">
    <source>
        <dbReference type="SAM" id="MobiDB-lite"/>
    </source>
</evidence>
<organism evidence="3 4">
    <name type="scientific">Baekduia soli</name>
    <dbReference type="NCBI Taxonomy" id="496014"/>
    <lineage>
        <taxon>Bacteria</taxon>
        <taxon>Bacillati</taxon>
        <taxon>Actinomycetota</taxon>
        <taxon>Thermoleophilia</taxon>
        <taxon>Solirubrobacterales</taxon>
        <taxon>Baekduiaceae</taxon>
        <taxon>Baekduia</taxon>
    </lineage>
</organism>
<keyword evidence="2" id="KW-0732">Signal</keyword>
<feature type="region of interest" description="Disordered" evidence="1">
    <location>
        <begin position="22"/>
        <end position="101"/>
    </location>
</feature>
<proteinExistence type="predicted"/>
<accession>A0A5B8U309</accession>
<feature type="region of interest" description="Disordered" evidence="1">
    <location>
        <begin position="167"/>
        <end position="191"/>
    </location>
</feature>